<dbReference type="Proteomes" id="UP000070188">
    <property type="component" value="Unassembled WGS sequence"/>
</dbReference>
<dbReference type="EMBL" id="LAXD01000001">
    <property type="protein sequence ID" value="KWX01124.1"/>
    <property type="molecule type" value="Genomic_DNA"/>
</dbReference>
<protein>
    <submittedName>
        <fullName evidence="2">Uncharacterized protein</fullName>
    </submittedName>
</protein>
<sequence length="52" mass="5585">MVDGRMRLFGTPSFPLVPGVIGVFVRARRVRPRRPAGARGAPAGRSPRRSAA</sequence>
<gene>
    <name evidence="2" type="ORF">LI90_2152</name>
</gene>
<dbReference type="AlphaFoldDB" id="A0A132MTJ6"/>
<name>A0A132MTJ6_9ACTN</name>
<evidence type="ECO:0000313" key="3">
    <source>
        <dbReference type="Proteomes" id="UP000070188"/>
    </source>
</evidence>
<feature type="region of interest" description="Disordered" evidence="1">
    <location>
        <begin position="31"/>
        <end position="52"/>
    </location>
</feature>
<evidence type="ECO:0000256" key="1">
    <source>
        <dbReference type="SAM" id="MobiDB-lite"/>
    </source>
</evidence>
<accession>A0A132MTJ6</accession>
<keyword evidence="3" id="KW-1185">Reference proteome</keyword>
<dbReference type="PATRIC" id="fig|1469144.10.peg.2333"/>
<organism evidence="2 3">
    <name type="scientific">Carbonactinospora thermoautotrophica</name>
    <dbReference type="NCBI Taxonomy" id="1469144"/>
    <lineage>
        <taxon>Bacteria</taxon>
        <taxon>Bacillati</taxon>
        <taxon>Actinomycetota</taxon>
        <taxon>Actinomycetes</taxon>
        <taxon>Kitasatosporales</taxon>
        <taxon>Carbonactinosporaceae</taxon>
        <taxon>Carbonactinospora</taxon>
    </lineage>
</organism>
<comment type="caution">
    <text evidence="2">The sequence shown here is derived from an EMBL/GenBank/DDBJ whole genome shotgun (WGS) entry which is preliminary data.</text>
</comment>
<evidence type="ECO:0000313" key="2">
    <source>
        <dbReference type="EMBL" id="KWX01124.1"/>
    </source>
</evidence>
<proteinExistence type="predicted"/>
<reference evidence="3" key="1">
    <citation type="submission" date="2015-04" db="EMBL/GenBank/DDBJ databases">
        <title>Physiological reanalysis, assessment of diazotrophy, and genome sequences of multiple isolates of Streptomyces thermoautotrophicus.</title>
        <authorList>
            <person name="MacKellar D.C."/>
            <person name="Lieber L."/>
            <person name="Norman J."/>
            <person name="Bolger A."/>
            <person name="Tobin C."/>
            <person name="Murray J.W."/>
            <person name="Chang R."/>
            <person name="Ford T."/>
            <person name="Nguyen P.Q."/>
            <person name="Woodward J."/>
            <person name="Permingeat H."/>
            <person name="Joshi N.S."/>
            <person name="Silver P.A."/>
            <person name="Usadel B."/>
            <person name="Rutherford A.W."/>
            <person name="Friesen M."/>
            <person name="Prell J."/>
        </authorList>
    </citation>
    <scope>NUCLEOTIDE SEQUENCE [LARGE SCALE GENOMIC DNA]</scope>
    <source>
        <strain evidence="3">H1</strain>
    </source>
</reference>
<dbReference type="STRING" id="1469144.LI90_2152"/>